<organism evidence="10 11">
    <name type="scientific">Gossypium trilobum</name>
    <dbReference type="NCBI Taxonomy" id="34281"/>
    <lineage>
        <taxon>Eukaryota</taxon>
        <taxon>Viridiplantae</taxon>
        <taxon>Streptophyta</taxon>
        <taxon>Embryophyta</taxon>
        <taxon>Tracheophyta</taxon>
        <taxon>Spermatophyta</taxon>
        <taxon>Magnoliopsida</taxon>
        <taxon>eudicotyledons</taxon>
        <taxon>Gunneridae</taxon>
        <taxon>Pentapetalae</taxon>
        <taxon>rosids</taxon>
        <taxon>malvids</taxon>
        <taxon>Malvales</taxon>
        <taxon>Malvaceae</taxon>
        <taxon>Malvoideae</taxon>
        <taxon>Gossypium</taxon>
    </lineage>
</organism>
<dbReference type="GO" id="GO:0005634">
    <property type="term" value="C:nucleus"/>
    <property type="evidence" value="ECO:0007669"/>
    <property type="project" value="UniProtKB-SubCell"/>
</dbReference>
<dbReference type="InterPro" id="IPR003959">
    <property type="entry name" value="ATPase_AAA_core"/>
</dbReference>
<comment type="subcellular location">
    <subcellularLocation>
        <location evidence="1">Nucleus</location>
    </subcellularLocation>
</comment>
<dbReference type="GO" id="GO:0005663">
    <property type="term" value="C:DNA replication factor C complex"/>
    <property type="evidence" value="ECO:0007669"/>
    <property type="project" value="TreeGrafter"/>
</dbReference>
<dbReference type="Pfam" id="PF00004">
    <property type="entry name" value="AAA"/>
    <property type="match status" value="1"/>
</dbReference>
<feature type="region of interest" description="Disordered" evidence="8">
    <location>
        <begin position="1"/>
        <end position="31"/>
    </location>
</feature>
<sequence length="395" mass="44585">MAEVVSLMDIDEDDNHQKQNNSQKLNKGKVDRLTSENRLPHLLLYGPPGTGKTSTILAVARKLYGSQYRNMILELNASDDRGIDVVRQQIQDFASTQSFSFGAKSSVKLILLDEADAMTKDAQFALRRVIEKYTKNTRFALICNHVNKIIPALQSRCTRFRFAPLDPIHVTERLKHVIQAERLDVPDCGLAALVRLSNGDMRKALNILQVFKLLIPILFLRKLVYNNSYLFKKCKSETTGWLRSVICFVAEVDGFLFSTWGFKAGSYGDVSEPNAQSTHMASQKITEEAVYLCTGNPLPKDIEQISYWLLNESFAESFKRVSETKTRKGLALIDIVREVTMFVFKIKMPSDVRVQLINDLADIEYRLSFGCNDKLQLGSLIAIFTKARSSLVAAV</sequence>
<evidence type="ECO:0000313" key="11">
    <source>
        <dbReference type="Proteomes" id="UP000593568"/>
    </source>
</evidence>
<evidence type="ECO:0000256" key="3">
    <source>
        <dbReference type="ARBA" id="ARBA00011480"/>
    </source>
</evidence>
<dbReference type="EMBL" id="JABEZW010000009">
    <property type="protein sequence ID" value="MBA0775507.1"/>
    <property type="molecule type" value="Genomic_DNA"/>
</dbReference>
<dbReference type="Gene3D" id="3.40.50.300">
    <property type="entry name" value="P-loop containing nucleotide triphosphate hydrolases"/>
    <property type="match status" value="1"/>
</dbReference>
<dbReference type="CDD" id="cd18140">
    <property type="entry name" value="HLD_clamp_RFC"/>
    <property type="match status" value="1"/>
</dbReference>
<evidence type="ECO:0000313" key="10">
    <source>
        <dbReference type="EMBL" id="MBA0775507.1"/>
    </source>
</evidence>
<dbReference type="GO" id="GO:0003677">
    <property type="term" value="F:DNA binding"/>
    <property type="evidence" value="ECO:0007669"/>
    <property type="project" value="InterPro"/>
</dbReference>
<dbReference type="InterPro" id="IPR047854">
    <property type="entry name" value="RFC_lid"/>
</dbReference>
<evidence type="ECO:0000256" key="5">
    <source>
        <dbReference type="ARBA" id="ARBA00022741"/>
    </source>
</evidence>
<dbReference type="GO" id="GO:0006261">
    <property type="term" value="P:DNA-templated DNA replication"/>
    <property type="evidence" value="ECO:0007669"/>
    <property type="project" value="TreeGrafter"/>
</dbReference>
<dbReference type="InterPro" id="IPR027417">
    <property type="entry name" value="P-loop_NTPase"/>
</dbReference>
<comment type="subunit">
    <text evidence="3">Heterotetramer of subunits RFC2, RFC3, RFC4 and RFC5 that can form a complex with RFC1.</text>
</comment>
<dbReference type="PANTHER" id="PTHR11669">
    <property type="entry name" value="REPLICATION FACTOR C / DNA POLYMERASE III GAMMA-TAU SUBUNIT"/>
    <property type="match status" value="1"/>
</dbReference>
<dbReference type="SMART" id="SM00382">
    <property type="entry name" value="AAA"/>
    <property type="match status" value="1"/>
</dbReference>
<reference evidence="10 11" key="1">
    <citation type="journal article" date="2019" name="Genome Biol. Evol.">
        <title>Insights into the evolution of the New World diploid cottons (Gossypium, subgenus Houzingenia) based on genome sequencing.</title>
        <authorList>
            <person name="Grover C.E."/>
            <person name="Arick M.A. 2nd"/>
            <person name="Thrash A."/>
            <person name="Conover J.L."/>
            <person name="Sanders W.S."/>
            <person name="Peterson D.G."/>
            <person name="Frelichowski J.E."/>
            <person name="Scheffler J.A."/>
            <person name="Scheffler B.E."/>
            <person name="Wendel J.F."/>
        </authorList>
    </citation>
    <scope>NUCLEOTIDE SEQUENCE [LARGE SCALE GENOMIC DNA]</scope>
    <source>
        <strain evidence="10">8</strain>
        <tissue evidence="10">Leaf</tissue>
    </source>
</reference>
<dbReference type="SUPFAM" id="SSF52540">
    <property type="entry name" value="P-loop containing nucleoside triphosphate hydrolases"/>
    <property type="match status" value="1"/>
</dbReference>
<feature type="non-terminal residue" evidence="10">
    <location>
        <position position="395"/>
    </location>
</feature>
<name>A0A7J9ER61_9ROSI</name>
<dbReference type="FunFam" id="1.20.272.10:FF:000004">
    <property type="entry name" value="Replication factor C subunit 5"/>
    <property type="match status" value="1"/>
</dbReference>
<dbReference type="Gene3D" id="1.20.272.10">
    <property type="match status" value="1"/>
</dbReference>
<dbReference type="PANTHER" id="PTHR11669:SF9">
    <property type="entry name" value="REPLICATION FACTOR C SUBUNIT 5"/>
    <property type="match status" value="1"/>
</dbReference>
<evidence type="ECO:0000256" key="6">
    <source>
        <dbReference type="ARBA" id="ARBA00022840"/>
    </source>
</evidence>
<dbReference type="InterPro" id="IPR008921">
    <property type="entry name" value="DNA_pol3_clamp-load_cplx_C"/>
</dbReference>
<dbReference type="FunFam" id="3.40.50.300:FF:000129">
    <property type="entry name" value="Replication factor C subunit 5"/>
    <property type="match status" value="1"/>
</dbReference>
<comment type="similarity">
    <text evidence="2">Belongs to the activator 1 small subunits family.</text>
</comment>
<keyword evidence="11" id="KW-1185">Reference proteome</keyword>
<evidence type="ECO:0000256" key="7">
    <source>
        <dbReference type="ARBA" id="ARBA00023242"/>
    </source>
</evidence>
<gene>
    <name evidence="10" type="ORF">Gotri_010649</name>
</gene>
<dbReference type="Proteomes" id="UP000593568">
    <property type="component" value="Unassembled WGS sequence"/>
</dbReference>
<evidence type="ECO:0000256" key="8">
    <source>
        <dbReference type="SAM" id="MobiDB-lite"/>
    </source>
</evidence>
<proteinExistence type="inferred from homology"/>
<dbReference type="InterPro" id="IPR013748">
    <property type="entry name" value="Rep_factorC_C"/>
</dbReference>
<dbReference type="GO" id="GO:0016887">
    <property type="term" value="F:ATP hydrolysis activity"/>
    <property type="evidence" value="ECO:0007669"/>
    <property type="project" value="InterPro"/>
</dbReference>
<feature type="domain" description="AAA+ ATPase" evidence="9">
    <location>
        <begin position="38"/>
        <end position="184"/>
    </location>
</feature>
<protein>
    <recommendedName>
        <fullName evidence="9">AAA+ ATPase domain-containing protein</fullName>
    </recommendedName>
</protein>
<dbReference type="Pfam" id="PF08542">
    <property type="entry name" value="Rep_fac_C"/>
    <property type="match status" value="1"/>
</dbReference>
<dbReference type="GO" id="GO:0003689">
    <property type="term" value="F:DNA clamp loader activity"/>
    <property type="evidence" value="ECO:0007669"/>
    <property type="project" value="TreeGrafter"/>
</dbReference>
<dbReference type="GO" id="GO:0005524">
    <property type="term" value="F:ATP binding"/>
    <property type="evidence" value="ECO:0007669"/>
    <property type="project" value="UniProtKB-KW"/>
</dbReference>
<dbReference type="SUPFAM" id="SSF48019">
    <property type="entry name" value="post-AAA+ oligomerization domain-like"/>
    <property type="match status" value="1"/>
</dbReference>
<evidence type="ECO:0000256" key="1">
    <source>
        <dbReference type="ARBA" id="ARBA00004123"/>
    </source>
</evidence>
<dbReference type="InterPro" id="IPR003593">
    <property type="entry name" value="AAA+_ATPase"/>
</dbReference>
<keyword evidence="5" id="KW-0547">Nucleotide-binding</keyword>
<keyword evidence="7" id="KW-0539">Nucleus</keyword>
<evidence type="ECO:0000259" key="9">
    <source>
        <dbReference type="SMART" id="SM00382"/>
    </source>
</evidence>
<dbReference type="AlphaFoldDB" id="A0A7J9ER61"/>
<dbReference type="InterPro" id="IPR050238">
    <property type="entry name" value="DNA_Rep/Repair_Clamp_Loader"/>
</dbReference>
<comment type="caution">
    <text evidence="10">The sequence shown here is derived from an EMBL/GenBank/DDBJ whole genome shotgun (WGS) entry which is preliminary data.</text>
</comment>
<dbReference type="Gene3D" id="1.10.8.60">
    <property type="match status" value="1"/>
</dbReference>
<evidence type="ECO:0000256" key="2">
    <source>
        <dbReference type="ARBA" id="ARBA00005378"/>
    </source>
</evidence>
<accession>A0A7J9ER61</accession>
<keyword evidence="4" id="KW-0235">DNA replication</keyword>
<dbReference type="GO" id="GO:0006281">
    <property type="term" value="P:DNA repair"/>
    <property type="evidence" value="ECO:0007669"/>
    <property type="project" value="TreeGrafter"/>
</dbReference>
<dbReference type="CDD" id="cd00009">
    <property type="entry name" value="AAA"/>
    <property type="match status" value="1"/>
</dbReference>
<evidence type="ECO:0000256" key="4">
    <source>
        <dbReference type="ARBA" id="ARBA00022705"/>
    </source>
</evidence>
<keyword evidence="6" id="KW-0067">ATP-binding</keyword>